<comment type="caution">
    <text evidence="1">The sequence shown here is derived from an EMBL/GenBank/DDBJ whole genome shotgun (WGS) entry which is preliminary data.</text>
</comment>
<accession>A0A0F9SMJ1</accession>
<sequence length="77" mass="9308">MIWFHHYGKSRCGLCSKHFKTEDFHDKKYKRLCNKCVARTKKVVSKIKYARKTSPVEMFDIFTQQDYQINSEKINDE</sequence>
<proteinExistence type="predicted"/>
<evidence type="ECO:0000313" key="1">
    <source>
        <dbReference type="EMBL" id="KKN70240.1"/>
    </source>
</evidence>
<dbReference type="EMBL" id="LAZR01000407">
    <property type="protein sequence ID" value="KKN70240.1"/>
    <property type="molecule type" value="Genomic_DNA"/>
</dbReference>
<gene>
    <name evidence="1" type="ORF">LCGC14_0432650</name>
</gene>
<protein>
    <submittedName>
        <fullName evidence="1">Uncharacterized protein</fullName>
    </submittedName>
</protein>
<reference evidence="1" key="1">
    <citation type="journal article" date="2015" name="Nature">
        <title>Complex archaea that bridge the gap between prokaryotes and eukaryotes.</title>
        <authorList>
            <person name="Spang A."/>
            <person name="Saw J.H."/>
            <person name="Jorgensen S.L."/>
            <person name="Zaremba-Niedzwiedzka K."/>
            <person name="Martijn J."/>
            <person name="Lind A.E."/>
            <person name="van Eijk R."/>
            <person name="Schleper C."/>
            <person name="Guy L."/>
            <person name="Ettema T.J."/>
        </authorList>
    </citation>
    <scope>NUCLEOTIDE SEQUENCE</scope>
</reference>
<dbReference type="AlphaFoldDB" id="A0A0F9SMJ1"/>
<organism evidence="1">
    <name type="scientific">marine sediment metagenome</name>
    <dbReference type="NCBI Taxonomy" id="412755"/>
    <lineage>
        <taxon>unclassified sequences</taxon>
        <taxon>metagenomes</taxon>
        <taxon>ecological metagenomes</taxon>
    </lineage>
</organism>
<name>A0A0F9SMJ1_9ZZZZ</name>